<organism evidence="2 3">
    <name type="scientific">Cinchona calisaya</name>
    <dbReference type="NCBI Taxonomy" id="153742"/>
    <lineage>
        <taxon>Eukaryota</taxon>
        <taxon>Viridiplantae</taxon>
        <taxon>Streptophyta</taxon>
        <taxon>Embryophyta</taxon>
        <taxon>Tracheophyta</taxon>
        <taxon>Spermatophyta</taxon>
        <taxon>Magnoliopsida</taxon>
        <taxon>eudicotyledons</taxon>
        <taxon>Gunneridae</taxon>
        <taxon>Pentapetalae</taxon>
        <taxon>asterids</taxon>
        <taxon>lamiids</taxon>
        <taxon>Gentianales</taxon>
        <taxon>Rubiaceae</taxon>
        <taxon>Cinchonoideae</taxon>
        <taxon>Cinchoneae</taxon>
        <taxon>Cinchona</taxon>
    </lineage>
</organism>
<reference evidence="2 3" key="1">
    <citation type="submission" date="2024-11" db="EMBL/GenBank/DDBJ databases">
        <title>A near-complete genome assembly of Cinchona calisaya.</title>
        <authorList>
            <person name="Lian D.C."/>
            <person name="Zhao X.W."/>
            <person name="Wei L."/>
        </authorList>
    </citation>
    <scope>NUCLEOTIDE SEQUENCE [LARGE SCALE GENOMIC DNA]</scope>
    <source>
        <tissue evidence="2">Nenye</tissue>
    </source>
</reference>
<keyword evidence="3" id="KW-1185">Reference proteome</keyword>
<proteinExistence type="predicted"/>
<keyword evidence="1" id="KW-0732">Signal</keyword>
<feature type="chain" id="PRO_5044747377" evidence="1">
    <location>
        <begin position="27"/>
        <end position="107"/>
    </location>
</feature>
<protein>
    <submittedName>
        <fullName evidence="2">Uncharacterized protein</fullName>
    </submittedName>
</protein>
<gene>
    <name evidence="2" type="ORF">ACH5RR_014077</name>
</gene>
<evidence type="ECO:0000256" key="1">
    <source>
        <dbReference type="SAM" id="SignalP"/>
    </source>
</evidence>
<dbReference type="EMBL" id="JBJUIK010000006">
    <property type="protein sequence ID" value="KAL3525705.1"/>
    <property type="molecule type" value="Genomic_DNA"/>
</dbReference>
<name>A0ABD3A595_9GENT</name>
<evidence type="ECO:0000313" key="2">
    <source>
        <dbReference type="EMBL" id="KAL3525705.1"/>
    </source>
</evidence>
<dbReference type="AlphaFoldDB" id="A0ABD3A595"/>
<sequence>MAPKCSILASLFVVLIVSQSLQIIEGRKLLFRRPKSPMEKSIILSNGQYGLSKTNQMNNVVPTELMETAPPGPPPAPPASVEVRQVMLINLDPQHQVIALGWIFIQN</sequence>
<feature type="signal peptide" evidence="1">
    <location>
        <begin position="1"/>
        <end position="26"/>
    </location>
</feature>
<evidence type="ECO:0000313" key="3">
    <source>
        <dbReference type="Proteomes" id="UP001630127"/>
    </source>
</evidence>
<comment type="caution">
    <text evidence="2">The sequence shown here is derived from an EMBL/GenBank/DDBJ whole genome shotgun (WGS) entry which is preliminary data.</text>
</comment>
<accession>A0ABD3A595</accession>
<dbReference type="Proteomes" id="UP001630127">
    <property type="component" value="Unassembled WGS sequence"/>
</dbReference>